<feature type="region of interest" description="Disordered" evidence="2">
    <location>
        <begin position="730"/>
        <end position="862"/>
    </location>
</feature>
<gene>
    <name evidence="3" type="ORF">UCRPC4_g06758</name>
</gene>
<sequence length="1179" mass="129097">MAFPQQTSVEPSQSAWIQFARWLLLWMLSNEEVQYLISQLLFPLLTWPMTWVMNLAWYSVKRFICKVFEPTHLGKSSLPKSHEYLALEARYKEFEQVAQASYNKLIEQFEVKHKEIQKNTEESNRKAIERLEARHKKIQEATERSCKDIIDQLEVKLKDAQKEAQEKAQETADKVVNKVTADLSLSQKIAEAAATKTFDKIQGKFDNLHKDVKELARNETKALKEQTEELDTMIDQVKTKSARAQHSMVLGRLEYHHYMKDTTARRLESRAQEMTDAMINVRQRFETAYNDLTSFLDEPLYQNVIVGGNRRISESKALLGKLSALIAELLLTRPGDVNFMTSIVDAALARPRSVPSSSAQATSSAPAIPSVTTTRSPCAPDSPALEHGPTSFSNPTPESDTAINTSAAPIQTVSDFVPEPTTDHVSSAQMPIQVTNLAAESVPASNTSASPISVPTVSTQGVPFGASTPPYETESVSVIESTLVTEPGPATESMPVKESVPANTTTPEDESLPAHGSPADIDSVAAVADQIADIATSLPTGPEIDASVVVGPAIPLSAPVTGSFTSPVSTAQVSVPATDSLATVLFGTAVSSSAAPVFALPSFAAPPSLFERDPVSVNEPTPASESVPVAGFSSEPVIESPPVIRSPRLESIPDYDLSELLDQELSQLPDQDAFELPEQDISQFPELELTQIQDQDVSQVPEQDPYHQLPELEFSYPLPEDFALQDFFADDYSDSDSDPGLDHDMNDINDSSSDDDDDNDQGPDNRLSMIAIPQNLHDSECEMAETAPSLSGVADDEDIDLEMRETSFVEEPAMWSQDTDMEPSQQEPDNDIEMSCASSAQQDSLSQGFGNQPLRQSPPATIAEDYSILDNWSDNPALADYLYGEMNSAHEDYQYDEEDMYAAMPCALSEVGTSSPGPEPCASLEQPLEPEQPTTQERTNPARRRPFPDDGTSDAIASKRAIKTHSGIQWGQQDDSEIPYLRLAEMQAPPETRQLWADFEASLPDRLERYRANLRAEAEEAQQREEEERRLVEQCARQQAAEEDRLRRPSEESRVELQEVDPLDTASDSSEESGPYYGSTTRPNFSAAPAISTGSPYYSFLSAVPSVSLPRPSLPSPASHQGPVISPAFNPWSALAAAAARDAPSTVSTSAQTPQAPPATAGPAREVYGMDDEVDWDDD</sequence>
<feature type="compositionally biased region" description="Acidic residues" evidence="2">
    <location>
        <begin position="752"/>
        <end position="761"/>
    </location>
</feature>
<dbReference type="AlphaFoldDB" id="A0A0G2DUS3"/>
<feature type="compositionally biased region" description="Basic and acidic residues" evidence="2">
    <location>
        <begin position="1040"/>
        <end position="1057"/>
    </location>
</feature>
<protein>
    <submittedName>
        <fullName evidence="3">Uncharacterized protein</fullName>
    </submittedName>
</protein>
<feature type="compositionally biased region" description="Polar residues" evidence="2">
    <location>
        <begin position="836"/>
        <end position="859"/>
    </location>
</feature>
<feature type="region of interest" description="Disordered" evidence="2">
    <location>
        <begin position="1017"/>
        <end position="1089"/>
    </location>
</feature>
<evidence type="ECO:0000256" key="1">
    <source>
        <dbReference type="SAM" id="Coils"/>
    </source>
</evidence>
<feature type="region of interest" description="Disordered" evidence="2">
    <location>
        <begin position="354"/>
        <end position="402"/>
    </location>
</feature>
<feature type="compositionally biased region" description="Basic and acidic residues" evidence="2">
    <location>
        <begin position="1017"/>
        <end position="1032"/>
    </location>
</feature>
<feature type="compositionally biased region" description="Acidic residues" evidence="2">
    <location>
        <begin position="1169"/>
        <end position="1179"/>
    </location>
</feature>
<feature type="region of interest" description="Disordered" evidence="2">
    <location>
        <begin position="486"/>
        <end position="515"/>
    </location>
</feature>
<accession>A0A0G2DUS3</accession>
<feature type="compositionally biased region" description="Polar residues" evidence="2">
    <location>
        <begin position="816"/>
        <end position="827"/>
    </location>
</feature>
<evidence type="ECO:0000313" key="3">
    <source>
        <dbReference type="EMBL" id="KKY14399.1"/>
    </source>
</evidence>
<reference evidence="3 4" key="1">
    <citation type="submission" date="2015-05" db="EMBL/GenBank/DDBJ databases">
        <title>Distinctive expansion of gene families associated with plant cell wall degradation and secondary metabolism in the genomes of grapevine trunk pathogens.</title>
        <authorList>
            <person name="Lawrence D.P."/>
            <person name="Travadon R."/>
            <person name="Rolshausen P.E."/>
            <person name="Baumgartner K."/>
        </authorList>
    </citation>
    <scope>NUCLEOTIDE SEQUENCE [LARGE SCALE GENOMIC DNA]</scope>
    <source>
        <strain evidence="3">UCRPC4</strain>
    </source>
</reference>
<feature type="region of interest" description="Disordered" evidence="2">
    <location>
        <begin position="1140"/>
        <end position="1179"/>
    </location>
</feature>
<proteinExistence type="predicted"/>
<feature type="coiled-coil region" evidence="1">
    <location>
        <begin position="106"/>
        <end position="170"/>
    </location>
</feature>
<evidence type="ECO:0000256" key="2">
    <source>
        <dbReference type="SAM" id="MobiDB-lite"/>
    </source>
</evidence>
<feature type="compositionally biased region" description="Polar residues" evidence="2">
    <location>
        <begin position="390"/>
        <end position="402"/>
    </location>
</feature>
<reference evidence="3 4" key="2">
    <citation type="submission" date="2015-05" db="EMBL/GenBank/DDBJ databases">
        <authorList>
            <person name="Morales-Cruz A."/>
            <person name="Amrine K.C."/>
            <person name="Cantu D."/>
        </authorList>
    </citation>
    <scope>NUCLEOTIDE SEQUENCE [LARGE SCALE GENOMIC DNA]</scope>
    <source>
        <strain evidence="3">UCRPC4</strain>
    </source>
</reference>
<keyword evidence="1" id="KW-0175">Coiled coil</keyword>
<feature type="compositionally biased region" description="Low complexity" evidence="2">
    <location>
        <begin position="1151"/>
        <end position="1164"/>
    </location>
</feature>
<name>A0A0G2DUS3_PHACM</name>
<feature type="region of interest" description="Disordered" evidence="2">
    <location>
        <begin position="910"/>
        <end position="973"/>
    </location>
</feature>
<comment type="caution">
    <text evidence="3">The sequence shown here is derived from an EMBL/GenBank/DDBJ whole genome shotgun (WGS) entry which is preliminary data.</text>
</comment>
<keyword evidence="4" id="KW-1185">Reference proteome</keyword>
<feature type="compositionally biased region" description="Acidic residues" evidence="2">
    <location>
        <begin position="730"/>
        <end position="739"/>
    </location>
</feature>
<feature type="region of interest" description="Disordered" evidence="2">
    <location>
        <begin position="614"/>
        <end position="633"/>
    </location>
</feature>
<organism evidence="3 4">
    <name type="scientific">Phaeomoniella chlamydospora</name>
    <name type="common">Phaeoacremonium chlamydosporum</name>
    <dbReference type="NCBI Taxonomy" id="158046"/>
    <lineage>
        <taxon>Eukaryota</taxon>
        <taxon>Fungi</taxon>
        <taxon>Dikarya</taxon>
        <taxon>Ascomycota</taxon>
        <taxon>Pezizomycotina</taxon>
        <taxon>Eurotiomycetes</taxon>
        <taxon>Chaetothyriomycetidae</taxon>
        <taxon>Phaeomoniellales</taxon>
        <taxon>Phaeomoniellaceae</taxon>
        <taxon>Phaeomoniella</taxon>
    </lineage>
</organism>
<evidence type="ECO:0000313" key="4">
    <source>
        <dbReference type="Proteomes" id="UP000053317"/>
    </source>
</evidence>
<feature type="compositionally biased region" description="Low complexity" evidence="2">
    <location>
        <begin position="354"/>
        <end position="370"/>
    </location>
</feature>
<dbReference type="Proteomes" id="UP000053317">
    <property type="component" value="Unassembled WGS sequence"/>
</dbReference>
<feature type="coiled-coil region" evidence="1">
    <location>
        <begin position="209"/>
        <end position="284"/>
    </location>
</feature>
<dbReference type="EMBL" id="LCWF01000229">
    <property type="protein sequence ID" value="KKY14399.1"/>
    <property type="molecule type" value="Genomic_DNA"/>
</dbReference>